<dbReference type="InParanoid" id="A0A059D713"/>
<evidence type="ECO:0008006" key="4">
    <source>
        <dbReference type="Google" id="ProtNLM"/>
    </source>
</evidence>
<keyword evidence="2" id="KW-0732">Signal</keyword>
<feature type="compositionally biased region" description="Basic and acidic residues" evidence="1">
    <location>
        <begin position="77"/>
        <end position="95"/>
    </location>
</feature>
<feature type="region of interest" description="Disordered" evidence="1">
    <location>
        <begin position="70"/>
        <end position="95"/>
    </location>
</feature>
<feature type="signal peptide" evidence="2">
    <location>
        <begin position="1"/>
        <end position="18"/>
    </location>
</feature>
<proteinExistence type="predicted"/>
<gene>
    <name evidence="3" type="ORF">EUGRSUZ_B03057</name>
</gene>
<evidence type="ECO:0000313" key="3">
    <source>
        <dbReference type="EMBL" id="KCW86377.1"/>
    </source>
</evidence>
<protein>
    <recommendedName>
        <fullName evidence="4">Secreted protein</fullName>
    </recommendedName>
</protein>
<dbReference type="Gramene" id="KCW86377">
    <property type="protein sequence ID" value="KCW86377"/>
    <property type="gene ID" value="EUGRSUZ_B03057"/>
</dbReference>
<accession>A0A059D713</accession>
<dbReference type="EMBL" id="KK198754">
    <property type="protein sequence ID" value="KCW86377.1"/>
    <property type="molecule type" value="Genomic_DNA"/>
</dbReference>
<evidence type="ECO:0000256" key="2">
    <source>
        <dbReference type="SAM" id="SignalP"/>
    </source>
</evidence>
<name>A0A059D713_EUCGR</name>
<organism evidence="3">
    <name type="scientific">Eucalyptus grandis</name>
    <name type="common">Flooded gum</name>
    <dbReference type="NCBI Taxonomy" id="71139"/>
    <lineage>
        <taxon>Eukaryota</taxon>
        <taxon>Viridiplantae</taxon>
        <taxon>Streptophyta</taxon>
        <taxon>Embryophyta</taxon>
        <taxon>Tracheophyta</taxon>
        <taxon>Spermatophyta</taxon>
        <taxon>Magnoliopsida</taxon>
        <taxon>eudicotyledons</taxon>
        <taxon>Gunneridae</taxon>
        <taxon>Pentapetalae</taxon>
        <taxon>rosids</taxon>
        <taxon>malvids</taxon>
        <taxon>Myrtales</taxon>
        <taxon>Myrtaceae</taxon>
        <taxon>Myrtoideae</taxon>
        <taxon>Eucalypteae</taxon>
        <taxon>Eucalyptus</taxon>
    </lineage>
</organism>
<feature type="chain" id="PRO_5001570634" description="Secreted protein" evidence="2">
    <location>
        <begin position="19"/>
        <end position="95"/>
    </location>
</feature>
<evidence type="ECO:0000256" key="1">
    <source>
        <dbReference type="SAM" id="MobiDB-lite"/>
    </source>
</evidence>
<sequence>MTLQLVLIVVGYFPLAQRHIIFYNAESFIPYMALDQCWVHAISRAEYNQCQPTSISRAKIFSTELRTGSPITGKVTKASDRAKSKTTSDNDRQST</sequence>
<dbReference type="AlphaFoldDB" id="A0A059D713"/>
<reference evidence="3" key="1">
    <citation type="submission" date="2013-07" db="EMBL/GenBank/DDBJ databases">
        <title>The genome of Eucalyptus grandis.</title>
        <authorList>
            <person name="Schmutz J."/>
            <person name="Hayes R."/>
            <person name="Myburg A."/>
            <person name="Tuskan G."/>
            <person name="Grattapaglia D."/>
            <person name="Rokhsar D.S."/>
        </authorList>
    </citation>
    <scope>NUCLEOTIDE SEQUENCE</scope>
    <source>
        <tissue evidence="3">Leaf extractions</tissue>
    </source>
</reference>